<name>A0A2H4SQM4_CORMI</name>
<gene>
    <name evidence="2" type="ORF">A9K55_001567</name>
</gene>
<dbReference type="VEuPathDB" id="FungiDB:CCM_00558"/>
<dbReference type="EMBL" id="CP023326">
    <property type="protein sequence ID" value="ATY65393.1"/>
    <property type="molecule type" value="Genomic_DNA"/>
</dbReference>
<protein>
    <submittedName>
        <fullName evidence="2">Uncharacterized protein</fullName>
    </submittedName>
</protein>
<feature type="region of interest" description="Disordered" evidence="1">
    <location>
        <begin position="25"/>
        <end position="55"/>
    </location>
</feature>
<proteinExistence type="predicted"/>
<evidence type="ECO:0000256" key="1">
    <source>
        <dbReference type="SAM" id="MobiDB-lite"/>
    </source>
</evidence>
<dbReference type="Proteomes" id="UP000323067">
    <property type="component" value="Chromosome iii"/>
</dbReference>
<reference evidence="2 3" key="1">
    <citation type="journal article" date="2017" name="BMC Genomics">
        <title>Chromosome level assembly and secondary metabolite potential of the parasitic fungus Cordyceps militaris.</title>
        <authorList>
            <person name="Kramer G.J."/>
            <person name="Nodwell J.R."/>
        </authorList>
    </citation>
    <scope>NUCLEOTIDE SEQUENCE [LARGE SCALE GENOMIC DNA]</scope>
    <source>
        <strain evidence="2 3">ATCC 34164</strain>
    </source>
</reference>
<evidence type="ECO:0000313" key="3">
    <source>
        <dbReference type="Proteomes" id="UP000323067"/>
    </source>
</evidence>
<feature type="region of interest" description="Disordered" evidence="1">
    <location>
        <begin position="207"/>
        <end position="247"/>
    </location>
</feature>
<accession>A0A2H4SQM4</accession>
<dbReference type="AlphaFoldDB" id="A0A2H4SQM4"/>
<evidence type="ECO:0000313" key="2">
    <source>
        <dbReference type="EMBL" id="ATY65393.1"/>
    </source>
</evidence>
<organism evidence="2 3">
    <name type="scientific">Cordyceps militaris</name>
    <name type="common">Caterpillar fungus</name>
    <name type="synonym">Clavaria militaris</name>
    <dbReference type="NCBI Taxonomy" id="73501"/>
    <lineage>
        <taxon>Eukaryota</taxon>
        <taxon>Fungi</taxon>
        <taxon>Dikarya</taxon>
        <taxon>Ascomycota</taxon>
        <taxon>Pezizomycotina</taxon>
        <taxon>Sordariomycetes</taxon>
        <taxon>Hypocreomycetidae</taxon>
        <taxon>Hypocreales</taxon>
        <taxon>Cordycipitaceae</taxon>
        <taxon>Cordyceps</taxon>
    </lineage>
</organism>
<sequence>MAPETNNPCSWADWRVVSWVCDKKAPKPTRRGQELVQAGKLLNPGRSSMPLSKVNPALFSTAQIEARRRRRRRDMGLELPRGTQQAQSPDDHILRPQELPSQQKKSPIPPPLLRALFGGGPPGFIASRETDTHGIGEGGAFSGASASSTFAQATKNLAARPFAIPPSHTPPPVWNAYNPQQKATCMMDLKFLFTRLVLVSADNASKKKKGGTGCTTKTSPILANRTAGSGLTAGRERSAQNSVARLV</sequence>
<dbReference type="VEuPathDB" id="FungiDB:A9K55_001567"/>